<feature type="transmembrane region" description="Helical" evidence="1">
    <location>
        <begin position="38"/>
        <end position="59"/>
    </location>
</feature>
<evidence type="ECO:0008006" key="4">
    <source>
        <dbReference type="Google" id="ProtNLM"/>
    </source>
</evidence>
<gene>
    <name evidence="2" type="ORF">RZO55_14750</name>
</gene>
<proteinExistence type="predicted"/>
<sequence length="340" mass="39288">MNKEIFSKAIGEIDTKYINEALRYTKSKQKILFYNKPIGKTIIAAVFFICLLLGLNIIYPFNKTSVMAYAYETNKKINSTGTVLSTGKVNADGSMTGTPLSFYIQGNDIKTIRYSVKNQWIDFIDWTQKREEFGVAKNFTVNYGSDQHDYYYLVVNWEPNELWEALSNKNISIKDLPQELLEDTIVLEISYRNDKTETKAIKIKLQDNGDFVASFDNYRITEQDDFVNRPDSEPIDRSILYKQGTKESKSYKEALTTEELEAARTTALNYYENTAWTVKEINVAENTNRQYSNENIEAEYDVGDIIIFDVTAIKNNENENRMISVARKNKNNWTVINEGF</sequence>
<protein>
    <recommendedName>
        <fullName evidence="4">Anti-sigma factor</fullName>
    </recommendedName>
</protein>
<name>A0ABU4GMJ1_9CLOT</name>
<keyword evidence="3" id="KW-1185">Reference proteome</keyword>
<accession>A0ABU4GMJ1</accession>
<reference evidence="2 3" key="1">
    <citation type="submission" date="2023-10" db="EMBL/GenBank/DDBJ databases">
        <title>A novel Glycoside Hydrolase 43-Like Enzyme from Clostrdium boliviensis is an Endo-xylanase, and a Candidate for Xylooligosaccharides Production from Different Xylan Substrates.</title>
        <authorList>
            <person name="Alvarez M.T."/>
            <person name="Rocabado-Villegas L.R."/>
            <person name="Salas-Veizaga D.M."/>
            <person name="Linares-Pasten J.A."/>
            <person name="Gudmundsdottir E.E."/>
            <person name="Hreggvidsson G.O."/>
            <person name="Adlercreutz P."/>
            <person name="Nordberg Karlsson E."/>
        </authorList>
    </citation>
    <scope>NUCLEOTIDE SEQUENCE [LARGE SCALE GENOMIC DNA]</scope>
    <source>
        <strain evidence="2 3">E-1</strain>
    </source>
</reference>
<organism evidence="2 3">
    <name type="scientific">Clostridium boliviensis</name>
    <dbReference type="NCBI Taxonomy" id="318465"/>
    <lineage>
        <taxon>Bacteria</taxon>
        <taxon>Bacillati</taxon>
        <taxon>Bacillota</taxon>
        <taxon>Clostridia</taxon>
        <taxon>Eubacteriales</taxon>
        <taxon>Clostridiaceae</taxon>
        <taxon>Clostridium</taxon>
    </lineage>
</organism>
<evidence type="ECO:0000313" key="3">
    <source>
        <dbReference type="Proteomes" id="UP001276854"/>
    </source>
</evidence>
<keyword evidence="1" id="KW-1133">Transmembrane helix</keyword>
<keyword evidence="1" id="KW-0472">Membrane</keyword>
<evidence type="ECO:0000256" key="1">
    <source>
        <dbReference type="SAM" id="Phobius"/>
    </source>
</evidence>
<dbReference type="EMBL" id="JAWONS010000240">
    <property type="protein sequence ID" value="MDW2798834.1"/>
    <property type="molecule type" value="Genomic_DNA"/>
</dbReference>
<evidence type="ECO:0000313" key="2">
    <source>
        <dbReference type="EMBL" id="MDW2798834.1"/>
    </source>
</evidence>
<comment type="caution">
    <text evidence="2">The sequence shown here is derived from an EMBL/GenBank/DDBJ whole genome shotgun (WGS) entry which is preliminary data.</text>
</comment>
<dbReference type="RefSeq" id="WP_318065041.1">
    <property type="nucleotide sequence ID" value="NZ_JAWONS010000240.1"/>
</dbReference>
<keyword evidence="1" id="KW-0812">Transmembrane</keyword>
<dbReference type="Proteomes" id="UP001276854">
    <property type="component" value="Unassembled WGS sequence"/>
</dbReference>